<dbReference type="SUPFAM" id="SSF53474">
    <property type="entry name" value="alpha/beta-Hydrolases"/>
    <property type="match status" value="1"/>
</dbReference>
<dbReference type="EMBL" id="JAPUBN010000006">
    <property type="protein sequence ID" value="MCZ2720432.1"/>
    <property type="molecule type" value="Genomic_DNA"/>
</dbReference>
<gene>
    <name evidence="4" type="ORF">O1D97_01915</name>
</gene>
<dbReference type="PANTHER" id="PTHR43798">
    <property type="entry name" value="MONOACYLGLYCEROL LIPASE"/>
    <property type="match status" value="1"/>
</dbReference>
<evidence type="ECO:0000256" key="2">
    <source>
        <dbReference type="ARBA" id="ARBA00022801"/>
    </source>
</evidence>
<protein>
    <submittedName>
        <fullName evidence="4">Alpha/beta hydrolase</fullName>
    </submittedName>
</protein>
<dbReference type="Gene3D" id="3.40.50.1820">
    <property type="entry name" value="alpha/beta hydrolase"/>
    <property type="match status" value="1"/>
</dbReference>
<organism evidence="4 5">
    <name type="scientific">Marinomonas phaeophyticola</name>
    <dbReference type="NCBI Taxonomy" id="3004091"/>
    <lineage>
        <taxon>Bacteria</taxon>
        <taxon>Pseudomonadati</taxon>
        <taxon>Pseudomonadota</taxon>
        <taxon>Gammaproteobacteria</taxon>
        <taxon>Oceanospirillales</taxon>
        <taxon>Oceanospirillaceae</taxon>
        <taxon>Marinomonas</taxon>
    </lineage>
</organism>
<sequence>MPKEIKISLKHTSLTALEWKSENTKVVSAVGLHGWLDNAASFSELAPAMSNLSTTALDLSGHGYSDHRPDGSFYHLWDYALDVIEYLNTKKQSVWLIGHSMGGSVAMLVAALAPEKVRGLVVLDNIGPITEEVATRVTTMQRAIQRMSKFKKGNGTRYKTKEDMILARMDGFTKLGYFASSKLVDRGAIRKNDQWVWRHDGKLSFPSPYRMDEESVCSFIDKIICPSLLLIANDGIYKEQESLVSSRADYFSWVKLKWLDGGHHFHLEPDTSKVVAEEIKHFIDHN</sequence>
<feature type="domain" description="AB hydrolase-1" evidence="3">
    <location>
        <begin position="32"/>
        <end position="134"/>
    </location>
</feature>
<dbReference type="InterPro" id="IPR029058">
    <property type="entry name" value="AB_hydrolase_fold"/>
</dbReference>
<dbReference type="RefSeq" id="WP_269122317.1">
    <property type="nucleotide sequence ID" value="NZ_JAPUBN010000006.1"/>
</dbReference>
<reference evidence="4" key="1">
    <citation type="submission" date="2022-12" db="EMBL/GenBank/DDBJ databases">
        <title>Marinomonas 15G1-11 sp. nov, isolated from marine algae.</title>
        <authorList>
            <person name="Butt M."/>
            <person name="Choi D.G."/>
            <person name="Kim J.M."/>
            <person name="Lee J.K."/>
            <person name="Baek J.H."/>
            <person name="Jeon C.O."/>
        </authorList>
    </citation>
    <scope>NUCLEOTIDE SEQUENCE</scope>
    <source>
        <strain evidence="4">15G1-11</strain>
    </source>
</reference>
<dbReference type="Pfam" id="PF00561">
    <property type="entry name" value="Abhydrolase_1"/>
    <property type="match status" value="1"/>
</dbReference>
<dbReference type="PANTHER" id="PTHR43798:SF14">
    <property type="entry name" value="SERINE HYDROLASE-LIKE PROTEIN DDB_G0286239"/>
    <property type="match status" value="1"/>
</dbReference>
<dbReference type="Proteomes" id="UP001149719">
    <property type="component" value="Unassembled WGS sequence"/>
</dbReference>
<dbReference type="InterPro" id="IPR000073">
    <property type="entry name" value="AB_hydrolase_1"/>
</dbReference>
<evidence type="ECO:0000256" key="1">
    <source>
        <dbReference type="ARBA" id="ARBA00008645"/>
    </source>
</evidence>
<proteinExistence type="inferred from homology"/>
<accession>A0ABT4JPW8</accession>
<evidence type="ECO:0000313" key="5">
    <source>
        <dbReference type="Proteomes" id="UP001149719"/>
    </source>
</evidence>
<evidence type="ECO:0000259" key="3">
    <source>
        <dbReference type="Pfam" id="PF00561"/>
    </source>
</evidence>
<comment type="caution">
    <text evidence="4">The sequence shown here is derived from an EMBL/GenBank/DDBJ whole genome shotgun (WGS) entry which is preliminary data.</text>
</comment>
<dbReference type="InterPro" id="IPR050266">
    <property type="entry name" value="AB_hydrolase_sf"/>
</dbReference>
<dbReference type="GO" id="GO:0016787">
    <property type="term" value="F:hydrolase activity"/>
    <property type="evidence" value="ECO:0007669"/>
    <property type="project" value="UniProtKB-KW"/>
</dbReference>
<keyword evidence="2 4" id="KW-0378">Hydrolase</keyword>
<evidence type="ECO:0000313" key="4">
    <source>
        <dbReference type="EMBL" id="MCZ2720432.1"/>
    </source>
</evidence>
<keyword evidence="5" id="KW-1185">Reference proteome</keyword>
<dbReference type="PRINTS" id="PR00111">
    <property type="entry name" value="ABHYDROLASE"/>
</dbReference>
<name>A0ABT4JPW8_9GAMM</name>
<comment type="similarity">
    <text evidence="1">Belongs to the AB hydrolase superfamily.</text>
</comment>